<reference evidence="2 3" key="1">
    <citation type="submission" date="2014-02" db="EMBL/GenBank/DDBJ databases">
        <title>The genome sequence of Colletotrichum fioriniae PJ7.</title>
        <authorList>
            <person name="Baroncelli R."/>
            <person name="Thon M.R."/>
        </authorList>
    </citation>
    <scope>NUCLEOTIDE SEQUENCE [LARGE SCALE GENOMIC DNA]</scope>
    <source>
        <strain evidence="2 3">PJ7</strain>
    </source>
</reference>
<gene>
    <name evidence="2" type="ORF">CFIO01_13408</name>
</gene>
<feature type="region of interest" description="Disordered" evidence="1">
    <location>
        <begin position="75"/>
        <end position="109"/>
    </location>
</feature>
<organism evidence="2 3">
    <name type="scientific">Colletotrichum fioriniae PJ7</name>
    <dbReference type="NCBI Taxonomy" id="1445577"/>
    <lineage>
        <taxon>Eukaryota</taxon>
        <taxon>Fungi</taxon>
        <taxon>Dikarya</taxon>
        <taxon>Ascomycota</taxon>
        <taxon>Pezizomycotina</taxon>
        <taxon>Sordariomycetes</taxon>
        <taxon>Hypocreomycetidae</taxon>
        <taxon>Glomerellales</taxon>
        <taxon>Glomerellaceae</taxon>
        <taxon>Colletotrichum</taxon>
        <taxon>Colletotrichum acutatum species complex</taxon>
    </lineage>
</organism>
<name>A0A010QR64_9PEZI</name>
<sequence length="137" mass="14966">MEGRSGKIRKGQGILGLDRACGHGPDDICTSSVPVTNRMSSAPSVDEAYAERPFRRRRTADVLAVRIVLWAVDPDGGYHSSQPADGCTSPPDEDFHTPSRNGKEAGLPLHPWNDSREVSFFVQYFGHPQATFASCVH</sequence>
<comment type="caution">
    <text evidence="2">The sequence shown here is derived from an EMBL/GenBank/DDBJ whole genome shotgun (WGS) entry which is preliminary data.</text>
</comment>
<feature type="compositionally biased region" description="Basic and acidic residues" evidence="1">
    <location>
        <begin position="93"/>
        <end position="103"/>
    </location>
</feature>
<keyword evidence="3" id="KW-1185">Reference proteome</keyword>
<dbReference type="KEGG" id="cfj:CFIO01_13408"/>
<evidence type="ECO:0000256" key="1">
    <source>
        <dbReference type="SAM" id="MobiDB-lite"/>
    </source>
</evidence>
<dbReference type="OrthoDB" id="10338181at2759"/>
<dbReference type="AlphaFoldDB" id="A0A010QR64"/>
<proteinExistence type="predicted"/>
<dbReference type="EMBL" id="JARH01000567">
    <property type="protein sequence ID" value="EXF79165.1"/>
    <property type="molecule type" value="Genomic_DNA"/>
</dbReference>
<protein>
    <submittedName>
        <fullName evidence="2">Uncharacterized protein</fullName>
    </submittedName>
</protein>
<dbReference type="HOGENOM" id="CLU_1864968_0_0_1"/>
<evidence type="ECO:0000313" key="2">
    <source>
        <dbReference type="EMBL" id="EXF79165.1"/>
    </source>
</evidence>
<evidence type="ECO:0000313" key="3">
    <source>
        <dbReference type="Proteomes" id="UP000020467"/>
    </source>
</evidence>
<dbReference type="Proteomes" id="UP000020467">
    <property type="component" value="Unassembled WGS sequence"/>
</dbReference>
<accession>A0A010QR64</accession>